<evidence type="ECO:0000313" key="3">
    <source>
        <dbReference type="EMBL" id="MCS5725109.1"/>
    </source>
</evidence>
<proteinExistence type="predicted"/>
<reference evidence="3" key="1">
    <citation type="submission" date="2022-08" db="EMBL/GenBank/DDBJ databases">
        <authorList>
            <person name="Deng Y."/>
            <person name="Han X.-F."/>
            <person name="Zhang Y.-Q."/>
        </authorList>
    </citation>
    <scope>NUCLEOTIDE SEQUENCE</scope>
    <source>
        <strain evidence="3">CPCC 203407</strain>
    </source>
</reference>
<feature type="compositionally biased region" description="Gly residues" evidence="1">
    <location>
        <begin position="319"/>
        <end position="335"/>
    </location>
</feature>
<keyword evidence="2" id="KW-1133">Transmembrane helix</keyword>
<dbReference type="PROSITE" id="PS51318">
    <property type="entry name" value="TAT"/>
    <property type="match status" value="1"/>
</dbReference>
<keyword evidence="2" id="KW-0812">Transmembrane</keyword>
<dbReference type="EMBL" id="JANLCK010000002">
    <property type="protein sequence ID" value="MCS5725109.1"/>
    <property type="molecule type" value="Genomic_DNA"/>
</dbReference>
<dbReference type="Gene3D" id="2.60.40.10">
    <property type="entry name" value="Immunoglobulins"/>
    <property type="match status" value="2"/>
</dbReference>
<organism evidence="3 4">
    <name type="scientific">Herbiconiux oxytropis</name>
    <dbReference type="NCBI Taxonomy" id="2970915"/>
    <lineage>
        <taxon>Bacteria</taxon>
        <taxon>Bacillati</taxon>
        <taxon>Actinomycetota</taxon>
        <taxon>Actinomycetes</taxon>
        <taxon>Micrococcales</taxon>
        <taxon>Microbacteriaceae</taxon>
        <taxon>Herbiconiux</taxon>
    </lineage>
</organism>
<dbReference type="NCBIfam" id="NF012200">
    <property type="entry name" value="choice_anch_D"/>
    <property type="match status" value="2"/>
</dbReference>
<comment type="caution">
    <text evidence="3">The sequence shown here is derived from an EMBL/GenBank/DDBJ whole genome shotgun (WGS) entry which is preliminary data.</text>
</comment>
<feature type="compositionally biased region" description="Pro residues" evidence="1">
    <location>
        <begin position="290"/>
        <end position="314"/>
    </location>
</feature>
<evidence type="ECO:0000313" key="4">
    <source>
        <dbReference type="Proteomes" id="UP001165587"/>
    </source>
</evidence>
<gene>
    <name evidence="3" type="ORF">N1028_04285</name>
</gene>
<dbReference type="RefSeq" id="WP_259525586.1">
    <property type="nucleotide sequence ID" value="NZ_JANLCK010000002.1"/>
</dbReference>
<protein>
    <submittedName>
        <fullName evidence="3">Choice-of-anchor D domain-containing protein</fullName>
    </submittedName>
</protein>
<dbReference type="Proteomes" id="UP001165587">
    <property type="component" value="Unassembled WGS sequence"/>
</dbReference>
<keyword evidence="2" id="KW-0472">Membrane</keyword>
<name>A0AA41XBD3_9MICO</name>
<evidence type="ECO:0000256" key="2">
    <source>
        <dbReference type="SAM" id="Phobius"/>
    </source>
</evidence>
<accession>A0AA41XBD3</accession>
<dbReference type="AlphaFoldDB" id="A0AA41XBD3"/>
<feature type="region of interest" description="Disordered" evidence="1">
    <location>
        <begin position="288"/>
        <end position="346"/>
    </location>
</feature>
<keyword evidence="4" id="KW-1185">Reference proteome</keyword>
<feature type="transmembrane region" description="Helical" evidence="2">
    <location>
        <begin position="357"/>
        <end position="375"/>
    </location>
</feature>
<dbReference type="InterPro" id="IPR006311">
    <property type="entry name" value="TAT_signal"/>
</dbReference>
<sequence length="379" mass="37240">MSHHRRLRRSLLASVLLAGLLGVGLGAAVGAGPVPAAVAAPGDQVSVSMPGLPPDFGYVKQGQTVQRTIEILNDGTDSITIDPAPLSALAAPFTLVGTTLAAGDVIAPNSRRSLTVRYTAPAAGTVSSQPITLTIADNDVVGVGGSVTLVFAAHALATDRAHFDVTTPDGAASLSFGSVEVGSSTTRRLTLAVKGVDPLVFVNGAVSILDTSGNPAPGVRIAGSSFGTAGVRYLPGQTATLDLQFSPTAAGTFSGVVRITGQVSNGNPEAPSLTVVTPFTAAATAVVVPTPTPTPTSTPSPTATPQPSPSPSPQPTSGTAGGPSVAGGSPAGGAGRSTADGARRSGLANTGAEGARLAGFGILTLLAGAVALTVVRRRA</sequence>
<dbReference type="GO" id="GO:0005975">
    <property type="term" value="P:carbohydrate metabolic process"/>
    <property type="evidence" value="ECO:0007669"/>
    <property type="project" value="UniProtKB-ARBA"/>
</dbReference>
<dbReference type="InterPro" id="IPR013783">
    <property type="entry name" value="Ig-like_fold"/>
</dbReference>
<evidence type="ECO:0000256" key="1">
    <source>
        <dbReference type="SAM" id="MobiDB-lite"/>
    </source>
</evidence>